<dbReference type="Proteomes" id="UP000178490">
    <property type="component" value="Unassembled WGS sequence"/>
</dbReference>
<evidence type="ECO:0000256" key="2">
    <source>
        <dbReference type="ARBA" id="ARBA00022747"/>
    </source>
</evidence>
<feature type="domain" description="Type I restriction modification DNA specificity" evidence="4">
    <location>
        <begin position="218"/>
        <end position="392"/>
    </location>
</feature>
<evidence type="ECO:0000256" key="3">
    <source>
        <dbReference type="ARBA" id="ARBA00023125"/>
    </source>
</evidence>
<comment type="similarity">
    <text evidence="1">Belongs to the type-I restriction system S methylase family.</text>
</comment>
<dbReference type="InterPro" id="IPR000055">
    <property type="entry name" value="Restrct_endonuc_typeI_TRD"/>
</dbReference>
<dbReference type="EMBL" id="MFRC01000034">
    <property type="protein sequence ID" value="OGH89639.1"/>
    <property type="molecule type" value="Genomic_DNA"/>
</dbReference>
<name>A0A1F6P0E6_9BACT</name>
<dbReference type="Gene3D" id="3.90.220.20">
    <property type="entry name" value="DNA methylase specificity domains"/>
    <property type="match status" value="2"/>
</dbReference>
<dbReference type="PANTHER" id="PTHR30408">
    <property type="entry name" value="TYPE-1 RESTRICTION ENZYME ECOKI SPECIFICITY PROTEIN"/>
    <property type="match status" value="1"/>
</dbReference>
<evidence type="ECO:0000313" key="5">
    <source>
        <dbReference type="EMBL" id="OGH89639.1"/>
    </source>
</evidence>
<dbReference type="PANTHER" id="PTHR30408:SF12">
    <property type="entry name" value="TYPE I RESTRICTION ENZYME MJAVIII SPECIFICITY SUBUNIT"/>
    <property type="match status" value="1"/>
</dbReference>
<dbReference type="Gene3D" id="1.10.287.1120">
    <property type="entry name" value="Bipartite methylase S protein"/>
    <property type="match status" value="1"/>
</dbReference>
<reference evidence="5 6" key="1">
    <citation type="journal article" date="2016" name="Nat. Commun.">
        <title>Thousands of microbial genomes shed light on interconnected biogeochemical processes in an aquifer system.</title>
        <authorList>
            <person name="Anantharaman K."/>
            <person name="Brown C.T."/>
            <person name="Hug L.A."/>
            <person name="Sharon I."/>
            <person name="Castelle C.J."/>
            <person name="Probst A.J."/>
            <person name="Thomas B.C."/>
            <person name="Singh A."/>
            <person name="Wilkins M.J."/>
            <person name="Karaoz U."/>
            <person name="Brodie E.L."/>
            <person name="Williams K.H."/>
            <person name="Hubbard S.S."/>
            <person name="Banfield J.F."/>
        </authorList>
    </citation>
    <scope>NUCLEOTIDE SEQUENCE [LARGE SCALE GENOMIC DNA]</scope>
</reference>
<dbReference type="InterPro" id="IPR052021">
    <property type="entry name" value="Type-I_RS_S_subunit"/>
</dbReference>
<keyword evidence="2" id="KW-0680">Restriction system</keyword>
<dbReference type="GO" id="GO:0009307">
    <property type="term" value="P:DNA restriction-modification system"/>
    <property type="evidence" value="ECO:0007669"/>
    <property type="project" value="UniProtKB-KW"/>
</dbReference>
<dbReference type="Pfam" id="PF01420">
    <property type="entry name" value="Methylase_S"/>
    <property type="match status" value="2"/>
</dbReference>
<sequence>MVKNNTKIPEEWKEYNIKNICNVLIGGTPARNNEDFWDTKKEMHNIWVSIRDMSNNGKYISDSAEYISDQGVKKSNVKLIPKDTLIMSFKLSIGKVAITKKELYTNEAIAAFVVKDKNLLDSNYLYYVVSGLNYDFDTAVKGKTLNKEKLLNTKIFLPSIGIQNKIAEILGAVDEEIEKINELINRSDKIKSGLMKKLFSDGIGHKGNCKRTKLGIVPVEWEVVSLSSVAKVERGKFSHRPRNDLKLYNGAIPFIQTAEVVGCNGKIYSYHQTLNDEGLKVSKMFPAGTIVLTIAANIGDTGVLQFDACFPDSLVGIKVNEQMDSIFLEFYLRTRKEYLNSIATQSAQKNINLEKLNPLLIIKPPLHEQKQIAEILFAFDNKILIYKKIKINLIQLKKGLLVELLSGKK</sequence>
<feature type="domain" description="Type I restriction modification DNA specificity" evidence="4">
    <location>
        <begin position="9"/>
        <end position="181"/>
    </location>
</feature>
<gene>
    <name evidence="5" type="ORF">A2537_00540</name>
</gene>
<dbReference type="GO" id="GO:0003677">
    <property type="term" value="F:DNA binding"/>
    <property type="evidence" value="ECO:0007669"/>
    <property type="project" value="UniProtKB-KW"/>
</dbReference>
<protein>
    <recommendedName>
        <fullName evidence="4">Type I restriction modification DNA specificity domain-containing protein</fullName>
    </recommendedName>
</protein>
<dbReference type="CDD" id="cd17282">
    <property type="entry name" value="RMtype1_S_Eco16444ORF1681_TRD1-CR1_like"/>
    <property type="match status" value="1"/>
</dbReference>
<dbReference type="InterPro" id="IPR044946">
    <property type="entry name" value="Restrct_endonuc_typeI_TRD_sf"/>
</dbReference>
<dbReference type="SUPFAM" id="SSF116734">
    <property type="entry name" value="DNA methylase specificity domain"/>
    <property type="match status" value="2"/>
</dbReference>
<comment type="caution">
    <text evidence="5">The sequence shown here is derived from an EMBL/GenBank/DDBJ whole genome shotgun (WGS) entry which is preliminary data.</text>
</comment>
<organism evidence="5 6">
    <name type="scientific">Candidatus Magasanikbacteria bacterium RIFOXYD2_FULL_36_9</name>
    <dbReference type="NCBI Taxonomy" id="1798707"/>
    <lineage>
        <taxon>Bacteria</taxon>
        <taxon>Candidatus Magasanikiibacteriota</taxon>
    </lineage>
</organism>
<evidence type="ECO:0000259" key="4">
    <source>
        <dbReference type="Pfam" id="PF01420"/>
    </source>
</evidence>
<evidence type="ECO:0000313" key="6">
    <source>
        <dbReference type="Proteomes" id="UP000178490"/>
    </source>
</evidence>
<accession>A0A1F6P0E6</accession>
<dbReference type="CDD" id="cd17244">
    <property type="entry name" value="RMtype1_S_Apa101655I-TRD2-CR2_like"/>
    <property type="match status" value="1"/>
</dbReference>
<evidence type="ECO:0000256" key="1">
    <source>
        <dbReference type="ARBA" id="ARBA00010923"/>
    </source>
</evidence>
<dbReference type="AlphaFoldDB" id="A0A1F6P0E6"/>
<keyword evidence="3" id="KW-0238">DNA-binding</keyword>
<proteinExistence type="inferred from homology"/>